<evidence type="ECO:0000313" key="3">
    <source>
        <dbReference type="EMBL" id="GHA68283.1"/>
    </source>
</evidence>
<name>A0ABQ3DCB7_9ACTN</name>
<comment type="caution">
    <text evidence="3">The sequence shown here is derived from an EMBL/GenBank/DDBJ whole genome shotgun (WGS) entry which is preliminary data.</text>
</comment>
<evidence type="ECO:0000256" key="1">
    <source>
        <dbReference type="SAM" id="MobiDB-lite"/>
    </source>
</evidence>
<dbReference type="InterPro" id="IPR036271">
    <property type="entry name" value="Tet_transcr_reg_TetR-rel_C_sf"/>
</dbReference>
<dbReference type="Pfam" id="PF21597">
    <property type="entry name" value="TetR_C_43"/>
    <property type="match status" value="1"/>
</dbReference>
<organism evidence="3 4">
    <name type="scientific">Streptomyces canarius</name>
    <dbReference type="NCBI Taxonomy" id="285453"/>
    <lineage>
        <taxon>Bacteria</taxon>
        <taxon>Bacillati</taxon>
        <taxon>Actinomycetota</taxon>
        <taxon>Actinomycetes</taxon>
        <taxon>Kitasatosporales</taxon>
        <taxon>Streptomycetaceae</taxon>
        <taxon>Streptomyces</taxon>
    </lineage>
</organism>
<accession>A0ABQ3DCB7</accession>
<protein>
    <recommendedName>
        <fullName evidence="2">Transcriptional regulator SbtR-like C-terminal domain-containing protein</fullName>
    </recommendedName>
</protein>
<sequence length="147" mass="15923">MQTAADPLRDTSPSPPRLPTGLEEFLRALGTSLGEHRGYGDRLVSRAKATYADQLRGLVAEQLVHTHEHGRVRPDITLGDVMTTVWAIRGITTSGSAAPHAWQRHLDTQLAGMPSMSRPSERPGVSADELARISGANRDPDTETPSH</sequence>
<dbReference type="RefSeq" id="WP_189894593.1">
    <property type="nucleotide sequence ID" value="NZ_BMVN01000064.1"/>
</dbReference>
<dbReference type="Gene3D" id="1.10.357.10">
    <property type="entry name" value="Tetracycline Repressor, domain 2"/>
    <property type="match status" value="1"/>
</dbReference>
<dbReference type="SUPFAM" id="SSF48498">
    <property type="entry name" value="Tetracyclin repressor-like, C-terminal domain"/>
    <property type="match status" value="1"/>
</dbReference>
<feature type="region of interest" description="Disordered" evidence="1">
    <location>
        <begin position="108"/>
        <end position="147"/>
    </location>
</feature>
<gene>
    <name evidence="3" type="ORF">GCM10010345_85020</name>
</gene>
<feature type="domain" description="Transcriptional regulator SbtR-like C-terminal" evidence="2">
    <location>
        <begin position="21"/>
        <end position="113"/>
    </location>
</feature>
<reference evidence="4" key="1">
    <citation type="journal article" date="2019" name="Int. J. Syst. Evol. Microbiol.">
        <title>The Global Catalogue of Microorganisms (GCM) 10K type strain sequencing project: providing services to taxonomists for standard genome sequencing and annotation.</title>
        <authorList>
            <consortium name="The Broad Institute Genomics Platform"/>
            <consortium name="The Broad Institute Genome Sequencing Center for Infectious Disease"/>
            <person name="Wu L."/>
            <person name="Ma J."/>
        </authorList>
    </citation>
    <scope>NUCLEOTIDE SEQUENCE [LARGE SCALE GENOMIC DNA]</scope>
    <source>
        <strain evidence="4">JCM 4733</strain>
    </source>
</reference>
<dbReference type="Proteomes" id="UP000653644">
    <property type="component" value="Unassembled WGS sequence"/>
</dbReference>
<evidence type="ECO:0000259" key="2">
    <source>
        <dbReference type="Pfam" id="PF21597"/>
    </source>
</evidence>
<evidence type="ECO:0000313" key="4">
    <source>
        <dbReference type="Proteomes" id="UP000653644"/>
    </source>
</evidence>
<keyword evidence="4" id="KW-1185">Reference proteome</keyword>
<proteinExistence type="predicted"/>
<dbReference type="EMBL" id="BMVN01000064">
    <property type="protein sequence ID" value="GHA68283.1"/>
    <property type="molecule type" value="Genomic_DNA"/>
</dbReference>
<feature type="compositionally biased region" description="Basic and acidic residues" evidence="1">
    <location>
        <begin position="138"/>
        <end position="147"/>
    </location>
</feature>
<dbReference type="InterPro" id="IPR049445">
    <property type="entry name" value="TetR_SbtR-like_C"/>
</dbReference>